<comment type="similarity">
    <text evidence="1">Belongs to the peptidase S33 family.</text>
</comment>
<feature type="region of interest" description="Disordered" evidence="3">
    <location>
        <begin position="491"/>
        <end position="517"/>
    </location>
</feature>
<evidence type="ECO:0000256" key="1">
    <source>
        <dbReference type="ARBA" id="ARBA00010088"/>
    </source>
</evidence>
<dbReference type="InterPro" id="IPR029058">
    <property type="entry name" value="AB_hydrolase_fold"/>
</dbReference>
<evidence type="ECO:0000259" key="6">
    <source>
        <dbReference type="Pfam" id="PF08386"/>
    </source>
</evidence>
<dbReference type="InterPro" id="IPR051601">
    <property type="entry name" value="Serine_prot/Carboxylest_S33"/>
</dbReference>
<evidence type="ECO:0000256" key="3">
    <source>
        <dbReference type="SAM" id="MobiDB-lite"/>
    </source>
</evidence>
<evidence type="ECO:0000313" key="7">
    <source>
        <dbReference type="EMBL" id="KGM32424.1"/>
    </source>
</evidence>
<dbReference type="GO" id="GO:0016787">
    <property type="term" value="F:hydrolase activity"/>
    <property type="evidence" value="ECO:0007669"/>
    <property type="project" value="UniProtKB-KW"/>
</dbReference>
<feature type="domain" description="AB hydrolase-1" evidence="5">
    <location>
        <begin position="80"/>
        <end position="246"/>
    </location>
</feature>
<comment type="caution">
    <text evidence="7">The sequence shown here is derived from an EMBL/GenBank/DDBJ whole genome shotgun (WGS) entry which is preliminary data.</text>
</comment>
<feature type="signal peptide" evidence="4">
    <location>
        <begin position="1"/>
        <end position="18"/>
    </location>
</feature>
<feature type="domain" description="Peptidase S33 tripeptidyl aminopeptidase-like C-terminal" evidence="6">
    <location>
        <begin position="398"/>
        <end position="485"/>
    </location>
</feature>
<evidence type="ECO:0000256" key="4">
    <source>
        <dbReference type="SAM" id="SignalP"/>
    </source>
</evidence>
<dbReference type="RefSeq" id="WP_034843478.1">
    <property type="nucleotide sequence ID" value="NZ_JANX01000319.1"/>
</dbReference>
<proteinExistence type="inferred from homology"/>
<dbReference type="PANTHER" id="PTHR43248">
    <property type="entry name" value="2-SUCCINYL-6-HYDROXY-2,4-CYCLOHEXADIENE-1-CARBOXYLATE SYNTHASE"/>
    <property type="match status" value="1"/>
</dbReference>
<dbReference type="Gene3D" id="3.40.50.1820">
    <property type="entry name" value="alpha/beta hydrolase"/>
    <property type="match status" value="1"/>
</dbReference>
<reference evidence="7 8" key="1">
    <citation type="submission" date="2014-01" db="EMBL/GenBank/DDBJ databases">
        <title>Genome sequence determination for a cystic fibrosis isolate, Inquilinus limosus.</title>
        <authorList>
            <person name="Pino M."/>
            <person name="Di Conza J."/>
            <person name="Gutkind G."/>
        </authorList>
    </citation>
    <scope>NUCLEOTIDE SEQUENCE [LARGE SCALE GENOMIC DNA]</scope>
    <source>
        <strain evidence="7 8">MP06</strain>
    </source>
</reference>
<feature type="chain" id="PRO_5001968213" description="AB hydrolase-1 domain-containing protein" evidence="4">
    <location>
        <begin position="19"/>
        <end position="517"/>
    </location>
</feature>
<keyword evidence="4" id="KW-0732">Signal</keyword>
<dbReference type="InterPro" id="IPR000073">
    <property type="entry name" value="AB_hydrolase_1"/>
</dbReference>
<dbReference type="EMBL" id="JANX01000319">
    <property type="protein sequence ID" value="KGM32424.1"/>
    <property type="molecule type" value="Genomic_DNA"/>
</dbReference>
<dbReference type="AlphaFoldDB" id="A0A0A0D2Y6"/>
<keyword evidence="2" id="KW-0378">Hydrolase</keyword>
<name>A0A0A0D2Y6_9PROT</name>
<gene>
    <name evidence="7" type="ORF">P409_21440</name>
</gene>
<evidence type="ECO:0000256" key="2">
    <source>
        <dbReference type="ARBA" id="ARBA00022801"/>
    </source>
</evidence>
<accession>A0A0A0D2Y6</accession>
<dbReference type="Pfam" id="PF08386">
    <property type="entry name" value="Abhydrolase_4"/>
    <property type="match status" value="1"/>
</dbReference>
<dbReference type="PANTHER" id="PTHR43248:SF2">
    <property type="entry name" value="PROLYL AMINOPEPTIDASE"/>
    <property type="match status" value="1"/>
</dbReference>
<feature type="compositionally biased region" description="Low complexity" evidence="3">
    <location>
        <begin position="502"/>
        <end position="517"/>
    </location>
</feature>
<dbReference type="SUPFAM" id="SSF53474">
    <property type="entry name" value="alpha/beta-Hydrolases"/>
    <property type="match status" value="1"/>
</dbReference>
<evidence type="ECO:0000259" key="5">
    <source>
        <dbReference type="Pfam" id="PF00561"/>
    </source>
</evidence>
<evidence type="ECO:0000313" key="8">
    <source>
        <dbReference type="Proteomes" id="UP000029995"/>
    </source>
</evidence>
<dbReference type="OrthoDB" id="613638at2"/>
<protein>
    <recommendedName>
        <fullName evidence="9">AB hydrolase-1 domain-containing protein</fullName>
    </recommendedName>
</protein>
<sequence>MRWIFVLILFLVAGTVRAAEPQPPFFIADKCPAGTILPEGVAADCGTVTVLEDRARPDGPRIRLRVATLRRTDRELRPDPLLFIQGGPGGPAGLDAAGLSGWAKAVRISDWLAAQRLVLFDQRGVGESRLLPIPCEALVHQARQTILDHMQPPETVRRAATRKSMESCWARFRQAGHDPGLITTASIAADVEDLRLALGHPTWNLWGSSFGSRVAMTVMRDHPQGLRSVILESVLPPEANVYDDAASSGEAFDALVRACRASAACNENYPDLERRFLALADRLDAAPLTIPISEDSTARIDGWMFRDFAIGMLRTPADAMFVPFLIDELETNQTRVITAGKRLELQKVEAMGAAMSHAVHASISCADLTPADPGWVEKARGHDPRFAAQMWDVTADGDCGMWPVPHSPASDAAPVTSDIPALLISGALDPQTPPSWAEAAVKRLANGHSYVFPAYGHGVLYYGEPCAGMIAGSFLDDPSRRPDDSCIADLRPLVFAPPPPRQRSAPSAAGAKAPSGG</sequence>
<evidence type="ECO:0008006" key="9">
    <source>
        <dbReference type="Google" id="ProtNLM"/>
    </source>
</evidence>
<organism evidence="7 8">
    <name type="scientific">Inquilinus limosus MP06</name>
    <dbReference type="NCBI Taxonomy" id="1398085"/>
    <lineage>
        <taxon>Bacteria</taxon>
        <taxon>Pseudomonadati</taxon>
        <taxon>Pseudomonadota</taxon>
        <taxon>Alphaproteobacteria</taxon>
        <taxon>Rhodospirillales</taxon>
        <taxon>Rhodospirillaceae</taxon>
        <taxon>Inquilinus</taxon>
    </lineage>
</organism>
<dbReference type="Pfam" id="PF00561">
    <property type="entry name" value="Abhydrolase_1"/>
    <property type="match status" value="1"/>
</dbReference>
<dbReference type="Proteomes" id="UP000029995">
    <property type="component" value="Unassembled WGS sequence"/>
</dbReference>
<dbReference type="InterPro" id="IPR013595">
    <property type="entry name" value="Pept_S33_TAP-like_C"/>
</dbReference>